<dbReference type="AlphaFoldDB" id="A0A1K1PCF4"/>
<dbReference type="InterPro" id="IPR035994">
    <property type="entry name" value="Nucleoside_phosphorylase_sf"/>
</dbReference>
<dbReference type="HAMAP" id="MF_00991">
    <property type="entry name" value="MqnB"/>
    <property type="match status" value="1"/>
</dbReference>
<organism evidence="4 5">
    <name type="scientific">Chitinophaga sancti</name>
    <dbReference type="NCBI Taxonomy" id="1004"/>
    <lineage>
        <taxon>Bacteria</taxon>
        <taxon>Pseudomonadati</taxon>
        <taxon>Bacteroidota</taxon>
        <taxon>Chitinophagia</taxon>
        <taxon>Chitinophagales</taxon>
        <taxon>Chitinophagaceae</taxon>
        <taxon>Chitinophaga</taxon>
    </lineage>
</organism>
<dbReference type="CDD" id="cd17766">
    <property type="entry name" value="futalosine_nucleosidase_MqnB"/>
    <property type="match status" value="1"/>
</dbReference>
<evidence type="ECO:0000313" key="4">
    <source>
        <dbReference type="EMBL" id="SFW45141.1"/>
    </source>
</evidence>
<dbReference type="Proteomes" id="UP000183788">
    <property type="component" value="Unassembled WGS sequence"/>
</dbReference>
<dbReference type="GO" id="GO:0008782">
    <property type="term" value="F:adenosylhomocysteine nucleosidase activity"/>
    <property type="evidence" value="ECO:0007669"/>
    <property type="project" value="TreeGrafter"/>
</dbReference>
<accession>A0A1K1PCF4</accession>
<comment type="pathway">
    <text evidence="1">Quinol/quinone metabolism; menaquinone biosynthesis.</text>
</comment>
<dbReference type="PANTHER" id="PTHR46832:SF2">
    <property type="entry name" value="FUTALOSINE HYDROLASE"/>
    <property type="match status" value="1"/>
</dbReference>
<gene>
    <name evidence="1" type="primary">mqnB</name>
    <name evidence="4" type="ORF">SAMN05661012_01802</name>
</gene>
<dbReference type="InterPro" id="IPR000845">
    <property type="entry name" value="Nucleoside_phosphorylase_d"/>
</dbReference>
<dbReference type="STRING" id="1004.SAMN05661012_01802"/>
<dbReference type="EMBL" id="FPIZ01000005">
    <property type="protein sequence ID" value="SFW45141.1"/>
    <property type="molecule type" value="Genomic_DNA"/>
</dbReference>
<dbReference type="NCBIfam" id="TIGR03664">
    <property type="entry name" value="fut_nucase"/>
    <property type="match status" value="1"/>
</dbReference>
<dbReference type="GO" id="GO:0019284">
    <property type="term" value="P:L-methionine salvage from S-adenosylmethionine"/>
    <property type="evidence" value="ECO:0007669"/>
    <property type="project" value="TreeGrafter"/>
</dbReference>
<dbReference type="GO" id="GO:0009234">
    <property type="term" value="P:menaquinone biosynthetic process"/>
    <property type="evidence" value="ECO:0007669"/>
    <property type="project" value="UniProtKB-UniRule"/>
</dbReference>
<dbReference type="EC" id="3.2.2.26" evidence="1 2"/>
<sequence>MPFYSDICNMEILVIAATPFEIKPFCDYLSGFNHPDIRITTFVHGIGMMHTAYHVGRHLAAQRPDLVIQAGIAGCFDHSWEMGKTVIIDKEQLGDLGVEDDQAFKDLFETNLWQPDQPPFTNKQLINLFEGVPQLPALEQVSGVTINTVSGSERTRQKLVDKYNPAVESMEGAAFHYACLLDKIPFFQLRSISNYVEVRDKSKWNIPLAIQQLNENLITYIEHLRQGSAS</sequence>
<name>A0A1K1PCF4_9BACT</name>
<dbReference type="Pfam" id="PF01048">
    <property type="entry name" value="PNP_UDP_1"/>
    <property type="match status" value="1"/>
</dbReference>
<dbReference type="GO" id="GO:0008930">
    <property type="term" value="F:methylthioadenosine nucleosidase activity"/>
    <property type="evidence" value="ECO:0007669"/>
    <property type="project" value="TreeGrafter"/>
</dbReference>
<feature type="domain" description="Nucleoside phosphorylase" evidence="3">
    <location>
        <begin position="38"/>
        <end position="212"/>
    </location>
</feature>
<dbReference type="PANTHER" id="PTHR46832">
    <property type="entry name" value="5'-METHYLTHIOADENOSINE/S-ADENOSYLHOMOCYSTEINE NUCLEOSIDASE"/>
    <property type="match status" value="1"/>
</dbReference>
<dbReference type="GO" id="GO:0005829">
    <property type="term" value="C:cytosol"/>
    <property type="evidence" value="ECO:0007669"/>
    <property type="project" value="TreeGrafter"/>
</dbReference>
<keyword evidence="1" id="KW-0474">Menaquinone biosynthesis</keyword>
<evidence type="ECO:0000256" key="2">
    <source>
        <dbReference type="NCBIfam" id="TIGR03664"/>
    </source>
</evidence>
<comment type="function">
    <text evidence="1">Catalyzes the hydrolysis of futalosine (FL) to dehypoxanthine futalosine (DHFL) and hypoxanthine, a step in the biosynthesis of menaquinone (MK, vitamin K2).</text>
</comment>
<proteinExistence type="inferred from homology"/>
<dbReference type="InterPro" id="IPR019963">
    <property type="entry name" value="FL_hydrolase_MqnB"/>
</dbReference>
<keyword evidence="1 4" id="KW-0378">Hydrolase</keyword>
<evidence type="ECO:0000256" key="1">
    <source>
        <dbReference type="HAMAP-Rule" id="MF_00991"/>
    </source>
</evidence>
<comment type="similarity">
    <text evidence="1">Belongs to the PNP/UDP phosphorylase family. Futalosine hydrolase subfamily.</text>
</comment>
<dbReference type="Gene3D" id="3.40.50.1580">
    <property type="entry name" value="Nucleoside phosphorylase domain"/>
    <property type="match status" value="1"/>
</dbReference>
<evidence type="ECO:0000313" key="5">
    <source>
        <dbReference type="Proteomes" id="UP000183788"/>
    </source>
</evidence>
<dbReference type="SUPFAM" id="SSF53167">
    <property type="entry name" value="Purine and uridine phosphorylases"/>
    <property type="match status" value="1"/>
</dbReference>
<dbReference type="GO" id="GO:0009116">
    <property type="term" value="P:nucleoside metabolic process"/>
    <property type="evidence" value="ECO:0007669"/>
    <property type="project" value="InterPro"/>
</dbReference>
<reference evidence="4 5" key="1">
    <citation type="submission" date="2016-11" db="EMBL/GenBank/DDBJ databases">
        <authorList>
            <person name="Jaros S."/>
            <person name="Januszkiewicz K."/>
            <person name="Wedrychowicz H."/>
        </authorList>
    </citation>
    <scope>NUCLEOTIDE SEQUENCE [LARGE SCALE GENOMIC DNA]</scope>
    <source>
        <strain evidence="4 5">DSM 784</strain>
    </source>
</reference>
<comment type="catalytic activity">
    <reaction evidence="1">
        <text>futalosine + H2O = dehypoxanthine futalosine + hypoxanthine</text>
        <dbReference type="Rhea" id="RHEA:25904"/>
        <dbReference type="ChEBI" id="CHEBI:15377"/>
        <dbReference type="ChEBI" id="CHEBI:17368"/>
        <dbReference type="ChEBI" id="CHEBI:58863"/>
        <dbReference type="ChEBI" id="CHEBI:58864"/>
        <dbReference type="EC" id="3.2.2.26"/>
    </reaction>
</comment>
<dbReference type="OrthoDB" id="9788270at2"/>
<protein>
    <recommendedName>
        <fullName evidence="1 2">Futalosine hydrolase</fullName>
        <shortName evidence="1">FL hydrolase</shortName>
        <ecNumber evidence="1 2">3.2.2.26</ecNumber>
    </recommendedName>
    <alternativeName>
        <fullName evidence="1">Futalosine nucleosidase</fullName>
    </alternativeName>
    <alternativeName>
        <fullName evidence="1">Menaquinone biosynthetic enzyme MqnB</fullName>
    </alternativeName>
</protein>
<evidence type="ECO:0000259" key="3">
    <source>
        <dbReference type="Pfam" id="PF01048"/>
    </source>
</evidence>
<dbReference type="UniPathway" id="UPA00079"/>